<evidence type="ECO:0000256" key="19">
    <source>
        <dbReference type="ARBA" id="ARBA00047808"/>
    </source>
</evidence>
<comment type="function">
    <text evidence="2">Functions in two distinct reactions of the de novo folate biosynthetic pathway. Catalyzes the addition of a glutamate residue to dihydropteroate (7,8-dihydropteroate or H2Pte) to form dihydrofolate (7,8-dihydrofolate monoglutamate or H2Pte-Glu). Also catalyzes successive additions of L-glutamate to tetrahydrofolate or 10-formyltetrahydrofolate or 5,10-methylenetetrahydrofolate, leading to folylpolyglutamate derivatives.</text>
</comment>
<dbReference type="GO" id="GO:0046872">
    <property type="term" value="F:metal ion binding"/>
    <property type="evidence" value="ECO:0007669"/>
    <property type="project" value="UniProtKB-KW"/>
</dbReference>
<dbReference type="GO" id="GO:0008841">
    <property type="term" value="F:dihydrofolate synthase activity"/>
    <property type="evidence" value="ECO:0007669"/>
    <property type="project" value="UniProtKB-EC"/>
</dbReference>
<evidence type="ECO:0000256" key="13">
    <source>
        <dbReference type="ARBA" id="ARBA00022842"/>
    </source>
</evidence>
<dbReference type="EC" id="6.3.2.12" evidence="6"/>
<evidence type="ECO:0000256" key="14">
    <source>
        <dbReference type="ARBA" id="ARBA00022909"/>
    </source>
</evidence>
<evidence type="ECO:0000256" key="15">
    <source>
        <dbReference type="ARBA" id="ARBA00030048"/>
    </source>
</evidence>
<dbReference type="PIRSF" id="PIRSF001563">
    <property type="entry name" value="Folylpolyglu_synth"/>
    <property type="match status" value="1"/>
</dbReference>
<evidence type="ECO:0000256" key="4">
    <source>
        <dbReference type="ARBA" id="ARBA00005150"/>
    </source>
</evidence>
<comment type="cofactor">
    <cofactor evidence="1">
        <name>Mg(2+)</name>
        <dbReference type="ChEBI" id="CHEBI:18420"/>
    </cofactor>
</comment>
<evidence type="ECO:0000256" key="6">
    <source>
        <dbReference type="ARBA" id="ARBA00013023"/>
    </source>
</evidence>
<dbReference type="EC" id="6.3.2.17" evidence="7"/>
<evidence type="ECO:0000256" key="12">
    <source>
        <dbReference type="ARBA" id="ARBA00022840"/>
    </source>
</evidence>
<dbReference type="PANTHER" id="PTHR11136:SF0">
    <property type="entry name" value="DIHYDROFOLATE SYNTHETASE-RELATED"/>
    <property type="match status" value="1"/>
</dbReference>
<dbReference type="Pfam" id="PF02875">
    <property type="entry name" value="Mur_ligase_C"/>
    <property type="match status" value="1"/>
</dbReference>
<dbReference type="GO" id="GO:0005524">
    <property type="term" value="F:ATP binding"/>
    <property type="evidence" value="ECO:0007669"/>
    <property type="project" value="UniProtKB-KW"/>
</dbReference>
<proteinExistence type="inferred from homology"/>
<dbReference type="Pfam" id="PF08245">
    <property type="entry name" value="Mur_ligase_M"/>
    <property type="match status" value="1"/>
</dbReference>
<dbReference type="PROSITE" id="PS01012">
    <property type="entry name" value="FOLYLPOLYGLU_SYNT_2"/>
    <property type="match status" value="1"/>
</dbReference>
<dbReference type="PANTHER" id="PTHR11136">
    <property type="entry name" value="FOLYLPOLYGLUTAMATE SYNTHASE-RELATED"/>
    <property type="match status" value="1"/>
</dbReference>
<sequence length="453" mass="47772">MGRVNYERTKVIPYTEESLKLDRIRELLRRLGDPHVGQRIVHIAGTKGKGSTAAMIAAACEAAGLRTGVSSSPHLERLEERFAVGGHPCTAADLVGLVERVRPIAEAMDREPVGGPTYFDLTTAMALAHFADRAVDAVVLEVGLGGRLDSTNVVTPEVAVVTSISLDHTLLLGATRDKIAVEKGGIIKPGVPAVSGVADTEAGDVLERIAAERACPFWRRGRDFDLQRDLPSDGGAWRFTRRQEDGATETIDGVAPALPGTAQAENAAVALAALGVLADRGWRLPIEARRVGVNTGRLAGRLERFEGDPTIVIDGAHNDASAAALAEALDALCGPTPRERRVLVIAVSDDKDLGAILKPLARRFGCVIATRFQDNPRAASPEKVAEEARRWVIEGAVVQTAPTPAAAWETARRRAAGGGAGGGAVVFTGSLLFAAEVRRLVVAERGAPLGRPA</sequence>
<keyword evidence="14" id="KW-0289">Folate biosynthesis</keyword>
<evidence type="ECO:0000256" key="11">
    <source>
        <dbReference type="ARBA" id="ARBA00022741"/>
    </source>
</evidence>
<evidence type="ECO:0000256" key="17">
    <source>
        <dbReference type="ARBA" id="ARBA00032510"/>
    </source>
</evidence>
<dbReference type="InterPro" id="IPR013221">
    <property type="entry name" value="Mur_ligase_cen"/>
</dbReference>
<comment type="caution">
    <text evidence="25">The sequence shown here is derived from an EMBL/GenBank/DDBJ whole genome shotgun (WGS) entry which is preliminary data.</text>
</comment>
<evidence type="ECO:0000256" key="1">
    <source>
        <dbReference type="ARBA" id="ARBA00001946"/>
    </source>
</evidence>
<evidence type="ECO:0000313" key="25">
    <source>
        <dbReference type="EMBL" id="TWU00672.1"/>
    </source>
</evidence>
<evidence type="ECO:0000256" key="2">
    <source>
        <dbReference type="ARBA" id="ARBA00002714"/>
    </source>
</evidence>
<evidence type="ECO:0000256" key="5">
    <source>
        <dbReference type="ARBA" id="ARBA00008276"/>
    </source>
</evidence>
<gene>
    <name evidence="25" type="ORF">Pla108_16240</name>
</gene>
<protein>
    <recommendedName>
        <fullName evidence="8">Dihydrofolate synthase/folylpolyglutamate synthase</fullName>
        <ecNumber evidence="6">6.3.2.12</ecNumber>
        <ecNumber evidence="7">6.3.2.17</ecNumber>
    </recommendedName>
    <alternativeName>
        <fullName evidence="17">Folylpoly-gamma-glutamate synthetase-dihydrofolate synthetase</fullName>
    </alternativeName>
    <alternativeName>
        <fullName evidence="15">Folylpolyglutamate synthetase</fullName>
    </alternativeName>
    <alternativeName>
        <fullName evidence="16">Tetrahydrofolylpolyglutamate synthase</fullName>
    </alternativeName>
</protein>
<keyword evidence="9 22" id="KW-0436">Ligase</keyword>
<comment type="catalytic activity">
    <reaction evidence="20">
        <text>(6R)-5,10-methylenetetrahydrofolyl-(gamma-L-Glu)(n) + L-glutamate + ATP = (6R)-5,10-methylenetetrahydrofolyl-(gamma-L-Glu)(n+1) + ADP + phosphate + H(+)</text>
        <dbReference type="Rhea" id="RHEA:51912"/>
        <dbReference type="Rhea" id="RHEA-COMP:13257"/>
        <dbReference type="Rhea" id="RHEA-COMP:13258"/>
        <dbReference type="ChEBI" id="CHEBI:15378"/>
        <dbReference type="ChEBI" id="CHEBI:29985"/>
        <dbReference type="ChEBI" id="CHEBI:30616"/>
        <dbReference type="ChEBI" id="CHEBI:43474"/>
        <dbReference type="ChEBI" id="CHEBI:136572"/>
        <dbReference type="ChEBI" id="CHEBI:456216"/>
        <dbReference type="EC" id="6.3.2.17"/>
    </reaction>
</comment>
<keyword evidence="11 22" id="KW-0547">Nucleotide-binding</keyword>
<comment type="pathway">
    <text evidence="3">Cofactor biosynthesis; tetrahydrofolate biosynthesis; 7,8-dihydrofolate from 2-amino-4-hydroxy-6-hydroxymethyl-7,8-dihydropteridine diphosphate and 4-aminobenzoate: step 2/2.</text>
</comment>
<keyword evidence="10" id="KW-0479">Metal-binding</keyword>
<comment type="similarity">
    <text evidence="5 22">Belongs to the folylpolyglutamate synthase family.</text>
</comment>
<dbReference type="InterPro" id="IPR036565">
    <property type="entry name" value="Mur-like_cat_sf"/>
</dbReference>
<evidence type="ECO:0000313" key="26">
    <source>
        <dbReference type="Proteomes" id="UP000317421"/>
    </source>
</evidence>
<evidence type="ECO:0000256" key="7">
    <source>
        <dbReference type="ARBA" id="ARBA00013025"/>
    </source>
</evidence>
<evidence type="ECO:0000256" key="9">
    <source>
        <dbReference type="ARBA" id="ARBA00022598"/>
    </source>
</evidence>
<keyword evidence="12 22" id="KW-0067">ATP-binding</keyword>
<dbReference type="FunFam" id="3.40.1190.10:FF:000011">
    <property type="entry name" value="Folylpolyglutamate synthase/dihydrofolate synthase"/>
    <property type="match status" value="1"/>
</dbReference>
<dbReference type="InterPro" id="IPR018109">
    <property type="entry name" value="Folylpolyglutamate_synth_CS"/>
</dbReference>
<dbReference type="InterPro" id="IPR004101">
    <property type="entry name" value="Mur_ligase_C"/>
</dbReference>
<feature type="domain" description="Mur ligase C-terminal" evidence="23">
    <location>
        <begin position="300"/>
        <end position="430"/>
    </location>
</feature>
<comment type="pathway">
    <text evidence="4">Cofactor biosynthesis; tetrahydrofolylpolyglutamate biosynthesis.</text>
</comment>
<evidence type="ECO:0000259" key="24">
    <source>
        <dbReference type="Pfam" id="PF08245"/>
    </source>
</evidence>
<keyword evidence="13" id="KW-0460">Magnesium</keyword>
<dbReference type="EMBL" id="SJPR01000001">
    <property type="protein sequence ID" value="TWU00672.1"/>
    <property type="molecule type" value="Genomic_DNA"/>
</dbReference>
<evidence type="ECO:0000256" key="3">
    <source>
        <dbReference type="ARBA" id="ARBA00004799"/>
    </source>
</evidence>
<evidence type="ECO:0000256" key="20">
    <source>
        <dbReference type="ARBA" id="ARBA00049035"/>
    </source>
</evidence>
<dbReference type="SUPFAM" id="SSF53623">
    <property type="entry name" value="MurD-like peptide ligases, catalytic domain"/>
    <property type="match status" value="1"/>
</dbReference>
<dbReference type="Gene3D" id="3.90.190.20">
    <property type="entry name" value="Mur ligase, C-terminal domain"/>
    <property type="match status" value="1"/>
</dbReference>
<evidence type="ECO:0000256" key="8">
    <source>
        <dbReference type="ARBA" id="ARBA00019357"/>
    </source>
</evidence>
<comment type="catalytic activity">
    <reaction evidence="18">
        <text>(6S)-5,6,7,8-tetrahydrofolyl-(gamma-L-Glu)(n) + L-glutamate + ATP = (6S)-5,6,7,8-tetrahydrofolyl-(gamma-L-Glu)(n+1) + ADP + phosphate + H(+)</text>
        <dbReference type="Rhea" id="RHEA:10580"/>
        <dbReference type="Rhea" id="RHEA-COMP:14738"/>
        <dbReference type="Rhea" id="RHEA-COMP:14740"/>
        <dbReference type="ChEBI" id="CHEBI:15378"/>
        <dbReference type="ChEBI" id="CHEBI:29985"/>
        <dbReference type="ChEBI" id="CHEBI:30616"/>
        <dbReference type="ChEBI" id="CHEBI:43474"/>
        <dbReference type="ChEBI" id="CHEBI:141005"/>
        <dbReference type="ChEBI" id="CHEBI:456216"/>
        <dbReference type="EC" id="6.3.2.17"/>
    </reaction>
</comment>
<comment type="catalytic activity">
    <reaction evidence="19">
        <text>10-formyltetrahydrofolyl-(gamma-L-Glu)(n) + L-glutamate + ATP = 10-formyltetrahydrofolyl-(gamma-L-Glu)(n+1) + ADP + phosphate + H(+)</text>
        <dbReference type="Rhea" id="RHEA:51904"/>
        <dbReference type="Rhea" id="RHEA-COMP:13088"/>
        <dbReference type="Rhea" id="RHEA-COMP:14300"/>
        <dbReference type="ChEBI" id="CHEBI:15378"/>
        <dbReference type="ChEBI" id="CHEBI:29985"/>
        <dbReference type="ChEBI" id="CHEBI:30616"/>
        <dbReference type="ChEBI" id="CHEBI:43474"/>
        <dbReference type="ChEBI" id="CHEBI:134413"/>
        <dbReference type="ChEBI" id="CHEBI:456216"/>
        <dbReference type="EC" id="6.3.2.17"/>
    </reaction>
</comment>
<evidence type="ECO:0000256" key="22">
    <source>
        <dbReference type="PIRNR" id="PIRNR001563"/>
    </source>
</evidence>
<comment type="catalytic activity">
    <reaction evidence="21">
        <text>7,8-dihydropteroate + L-glutamate + ATP = 7,8-dihydrofolate + ADP + phosphate + H(+)</text>
        <dbReference type="Rhea" id="RHEA:23584"/>
        <dbReference type="ChEBI" id="CHEBI:15378"/>
        <dbReference type="ChEBI" id="CHEBI:17839"/>
        <dbReference type="ChEBI" id="CHEBI:29985"/>
        <dbReference type="ChEBI" id="CHEBI:30616"/>
        <dbReference type="ChEBI" id="CHEBI:43474"/>
        <dbReference type="ChEBI" id="CHEBI:57451"/>
        <dbReference type="ChEBI" id="CHEBI:456216"/>
        <dbReference type="EC" id="6.3.2.12"/>
    </reaction>
</comment>
<evidence type="ECO:0000256" key="10">
    <source>
        <dbReference type="ARBA" id="ARBA00022723"/>
    </source>
</evidence>
<organism evidence="25 26">
    <name type="scientific">Botrimarina colliarenosi</name>
    <dbReference type="NCBI Taxonomy" id="2528001"/>
    <lineage>
        <taxon>Bacteria</taxon>
        <taxon>Pseudomonadati</taxon>
        <taxon>Planctomycetota</taxon>
        <taxon>Planctomycetia</taxon>
        <taxon>Pirellulales</taxon>
        <taxon>Lacipirellulaceae</taxon>
        <taxon>Botrimarina</taxon>
    </lineage>
</organism>
<reference evidence="25 26" key="1">
    <citation type="submission" date="2019-02" db="EMBL/GenBank/DDBJ databases">
        <title>Deep-cultivation of Planctomycetes and their phenomic and genomic characterization uncovers novel biology.</title>
        <authorList>
            <person name="Wiegand S."/>
            <person name="Jogler M."/>
            <person name="Boedeker C."/>
            <person name="Pinto D."/>
            <person name="Vollmers J."/>
            <person name="Rivas-Marin E."/>
            <person name="Kohn T."/>
            <person name="Peeters S.H."/>
            <person name="Heuer A."/>
            <person name="Rast P."/>
            <person name="Oberbeckmann S."/>
            <person name="Bunk B."/>
            <person name="Jeske O."/>
            <person name="Meyerdierks A."/>
            <person name="Storesund J.E."/>
            <person name="Kallscheuer N."/>
            <person name="Luecker S."/>
            <person name="Lage O.M."/>
            <person name="Pohl T."/>
            <person name="Merkel B.J."/>
            <person name="Hornburger P."/>
            <person name="Mueller R.-W."/>
            <person name="Bruemmer F."/>
            <person name="Labrenz M."/>
            <person name="Spormann A.M."/>
            <person name="Op Den Camp H."/>
            <person name="Overmann J."/>
            <person name="Amann R."/>
            <person name="Jetten M.S.M."/>
            <person name="Mascher T."/>
            <person name="Medema M.H."/>
            <person name="Devos D.P."/>
            <person name="Kaster A.-K."/>
            <person name="Ovreas L."/>
            <person name="Rohde M."/>
            <person name="Galperin M.Y."/>
            <person name="Jogler C."/>
        </authorList>
    </citation>
    <scope>NUCLEOTIDE SEQUENCE [LARGE SCALE GENOMIC DNA]</scope>
    <source>
        <strain evidence="25 26">Pla108</strain>
    </source>
</reference>
<dbReference type="SUPFAM" id="SSF53244">
    <property type="entry name" value="MurD-like peptide ligases, peptide-binding domain"/>
    <property type="match status" value="1"/>
</dbReference>
<dbReference type="Gene3D" id="3.40.1190.10">
    <property type="entry name" value="Mur-like, catalytic domain"/>
    <property type="match status" value="1"/>
</dbReference>
<dbReference type="InterPro" id="IPR036615">
    <property type="entry name" value="Mur_ligase_C_dom_sf"/>
</dbReference>
<dbReference type="AlphaFoldDB" id="A0A5C6ANT0"/>
<dbReference type="NCBIfam" id="TIGR01499">
    <property type="entry name" value="folC"/>
    <property type="match status" value="1"/>
</dbReference>
<dbReference type="GO" id="GO:0005737">
    <property type="term" value="C:cytoplasm"/>
    <property type="evidence" value="ECO:0007669"/>
    <property type="project" value="TreeGrafter"/>
</dbReference>
<dbReference type="InterPro" id="IPR001645">
    <property type="entry name" value="Folylpolyglutamate_synth"/>
</dbReference>
<keyword evidence="26" id="KW-1185">Reference proteome</keyword>
<evidence type="ECO:0000256" key="21">
    <source>
        <dbReference type="ARBA" id="ARBA00049161"/>
    </source>
</evidence>
<name>A0A5C6ANT0_9BACT</name>
<dbReference type="Proteomes" id="UP000317421">
    <property type="component" value="Unassembled WGS sequence"/>
</dbReference>
<evidence type="ECO:0000259" key="23">
    <source>
        <dbReference type="Pfam" id="PF02875"/>
    </source>
</evidence>
<dbReference type="GO" id="GO:0004326">
    <property type="term" value="F:tetrahydrofolylpolyglutamate synthase activity"/>
    <property type="evidence" value="ECO:0007669"/>
    <property type="project" value="UniProtKB-EC"/>
</dbReference>
<evidence type="ECO:0000256" key="16">
    <source>
        <dbReference type="ARBA" id="ARBA00030592"/>
    </source>
</evidence>
<accession>A0A5C6ANT0</accession>
<evidence type="ECO:0000256" key="18">
    <source>
        <dbReference type="ARBA" id="ARBA00047493"/>
    </source>
</evidence>
<dbReference type="GO" id="GO:0046656">
    <property type="term" value="P:folic acid biosynthetic process"/>
    <property type="evidence" value="ECO:0007669"/>
    <property type="project" value="UniProtKB-KW"/>
</dbReference>
<feature type="domain" description="Mur ligase central" evidence="24">
    <location>
        <begin position="43"/>
        <end position="273"/>
    </location>
</feature>